<dbReference type="AlphaFoldDB" id="A0A1H1YQF3"/>
<dbReference type="SUPFAM" id="SSF143744">
    <property type="entry name" value="GlcG-like"/>
    <property type="match status" value="1"/>
</dbReference>
<protein>
    <submittedName>
        <fullName evidence="1">Uncharacterized conserved protein GlcG, DUF336 family</fullName>
    </submittedName>
</protein>
<dbReference type="Gene3D" id="3.30.450.150">
    <property type="entry name" value="Haem-degrading domain"/>
    <property type="match status" value="1"/>
</dbReference>
<sequence length="136" mass="14154">MTDEEATALLVAAVNEARNIDKAISAAVVDTSGYLVGLRRMNGAGFLTPQIAEAKAFSVAAWKVSTLDIAERARARPETFSAFVHIGRTKLVPGHGGHPIEKAGRVIGALGISGGTGEEDEVICLAAINARASRSK</sequence>
<dbReference type="PANTHER" id="PTHR34309:SF10">
    <property type="entry name" value="SLR1406 PROTEIN"/>
    <property type="match status" value="1"/>
</dbReference>
<accession>A0A1H1YQF3</accession>
<name>A0A1H1YQF3_9BRAD</name>
<dbReference type="RefSeq" id="WP_167558873.1">
    <property type="nucleotide sequence ID" value="NZ_LT629750.1"/>
</dbReference>
<reference evidence="2" key="1">
    <citation type="submission" date="2016-10" db="EMBL/GenBank/DDBJ databases">
        <authorList>
            <person name="Varghese N."/>
            <person name="Submissions S."/>
        </authorList>
    </citation>
    <scope>NUCLEOTIDE SEQUENCE [LARGE SCALE GENOMIC DNA]</scope>
    <source>
        <strain evidence="2">GAS369</strain>
    </source>
</reference>
<evidence type="ECO:0000313" key="2">
    <source>
        <dbReference type="Proteomes" id="UP000243904"/>
    </source>
</evidence>
<proteinExistence type="predicted"/>
<keyword evidence="2" id="KW-1185">Reference proteome</keyword>
<dbReference type="Pfam" id="PF03928">
    <property type="entry name" value="HbpS-like"/>
    <property type="match status" value="1"/>
</dbReference>
<dbReference type="PANTHER" id="PTHR34309">
    <property type="entry name" value="SLR1406 PROTEIN"/>
    <property type="match status" value="1"/>
</dbReference>
<evidence type="ECO:0000313" key="1">
    <source>
        <dbReference type="EMBL" id="SDT23688.1"/>
    </source>
</evidence>
<dbReference type="EMBL" id="LT629750">
    <property type="protein sequence ID" value="SDT23688.1"/>
    <property type="molecule type" value="Genomic_DNA"/>
</dbReference>
<dbReference type="InterPro" id="IPR005624">
    <property type="entry name" value="PduO/GlcC-like"/>
</dbReference>
<gene>
    <name evidence="1" type="ORF">SAMN05444158_4958</name>
</gene>
<dbReference type="Proteomes" id="UP000243904">
    <property type="component" value="Chromosome I"/>
</dbReference>
<dbReference type="InterPro" id="IPR052517">
    <property type="entry name" value="GlcG_carb_metab_protein"/>
</dbReference>
<organism evidence="1 2">
    <name type="scientific">Bradyrhizobium canariense</name>
    <dbReference type="NCBI Taxonomy" id="255045"/>
    <lineage>
        <taxon>Bacteria</taxon>
        <taxon>Pseudomonadati</taxon>
        <taxon>Pseudomonadota</taxon>
        <taxon>Alphaproteobacteria</taxon>
        <taxon>Hyphomicrobiales</taxon>
        <taxon>Nitrobacteraceae</taxon>
        <taxon>Bradyrhizobium</taxon>
    </lineage>
</organism>
<dbReference type="InterPro" id="IPR038084">
    <property type="entry name" value="PduO/GlcC-like_sf"/>
</dbReference>